<evidence type="ECO:0000313" key="1">
    <source>
        <dbReference type="EMBL" id="KAJ1105620.1"/>
    </source>
</evidence>
<accession>A0AAV7MZ09</accession>
<reference evidence="1" key="1">
    <citation type="journal article" date="2022" name="bioRxiv">
        <title>Sequencing and chromosome-scale assembly of the giantPleurodeles waltlgenome.</title>
        <authorList>
            <person name="Brown T."/>
            <person name="Elewa A."/>
            <person name="Iarovenko S."/>
            <person name="Subramanian E."/>
            <person name="Araus A.J."/>
            <person name="Petzold A."/>
            <person name="Susuki M."/>
            <person name="Suzuki K.-i.T."/>
            <person name="Hayashi T."/>
            <person name="Toyoda A."/>
            <person name="Oliveira C."/>
            <person name="Osipova E."/>
            <person name="Leigh N.D."/>
            <person name="Simon A."/>
            <person name="Yun M.H."/>
        </authorList>
    </citation>
    <scope>NUCLEOTIDE SEQUENCE</scope>
    <source>
        <strain evidence="1">20211129_DDA</strain>
        <tissue evidence="1">Liver</tissue>
    </source>
</reference>
<sequence length="70" mass="7718">MPAGHGSPCRAPCERACLEGERVSGAQSRPRAVPPARLGLHPRACTAMLLRRLCPINNECYLLAREMELY</sequence>
<name>A0AAV7MZ09_PLEWA</name>
<protein>
    <submittedName>
        <fullName evidence="1">Uncharacterized protein</fullName>
    </submittedName>
</protein>
<proteinExistence type="predicted"/>
<dbReference type="AlphaFoldDB" id="A0AAV7MZ09"/>
<dbReference type="EMBL" id="JANPWB010000013">
    <property type="protein sequence ID" value="KAJ1105620.1"/>
    <property type="molecule type" value="Genomic_DNA"/>
</dbReference>
<gene>
    <name evidence="1" type="ORF">NDU88_003025</name>
</gene>
<dbReference type="Proteomes" id="UP001066276">
    <property type="component" value="Chromosome 9"/>
</dbReference>
<keyword evidence="2" id="KW-1185">Reference proteome</keyword>
<organism evidence="1 2">
    <name type="scientific">Pleurodeles waltl</name>
    <name type="common">Iberian ribbed newt</name>
    <dbReference type="NCBI Taxonomy" id="8319"/>
    <lineage>
        <taxon>Eukaryota</taxon>
        <taxon>Metazoa</taxon>
        <taxon>Chordata</taxon>
        <taxon>Craniata</taxon>
        <taxon>Vertebrata</taxon>
        <taxon>Euteleostomi</taxon>
        <taxon>Amphibia</taxon>
        <taxon>Batrachia</taxon>
        <taxon>Caudata</taxon>
        <taxon>Salamandroidea</taxon>
        <taxon>Salamandridae</taxon>
        <taxon>Pleurodelinae</taxon>
        <taxon>Pleurodeles</taxon>
    </lineage>
</organism>
<evidence type="ECO:0000313" key="2">
    <source>
        <dbReference type="Proteomes" id="UP001066276"/>
    </source>
</evidence>
<comment type="caution">
    <text evidence="1">The sequence shown here is derived from an EMBL/GenBank/DDBJ whole genome shotgun (WGS) entry which is preliminary data.</text>
</comment>